<reference evidence="2" key="1">
    <citation type="submission" date="2015-09" db="EMBL/GenBank/DDBJ databases">
        <authorList>
            <consortium name="Pathogen Informatics"/>
        </authorList>
    </citation>
    <scope>NUCLEOTIDE SEQUENCE [LARGE SCALE GENOMIC DNA]</scope>
    <source>
        <strain evidence="2">Lake Konstanz</strain>
    </source>
</reference>
<dbReference type="EMBL" id="CYKH01000651">
    <property type="protein sequence ID" value="CUG10440.1"/>
    <property type="molecule type" value="Genomic_DNA"/>
</dbReference>
<gene>
    <name evidence="1" type="ORF">BSAL_74500</name>
</gene>
<evidence type="ECO:0000313" key="1">
    <source>
        <dbReference type="EMBL" id="CUG10440.1"/>
    </source>
</evidence>
<keyword evidence="2" id="KW-1185">Reference proteome</keyword>
<name>A0A0S4J1K0_BODSA</name>
<evidence type="ECO:0000313" key="2">
    <source>
        <dbReference type="Proteomes" id="UP000051952"/>
    </source>
</evidence>
<organism evidence="1 2">
    <name type="scientific">Bodo saltans</name>
    <name type="common">Flagellated protozoan</name>
    <dbReference type="NCBI Taxonomy" id="75058"/>
    <lineage>
        <taxon>Eukaryota</taxon>
        <taxon>Discoba</taxon>
        <taxon>Euglenozoa</taxon>
        <taxon>Kinetoplastea</taxon>
        <taxon>Metakinetoplastina</taxon>
        <taxon>Eubodonida</taxon>
        <taxon>Bodonidae</taxon>
        <taxon>Bodo</taxon>
    </lineage>
</organism>
<dbReference type="AlphaFoldDB" id="A0A0S4J1K0"/>
<sequence>MRRVDTNTFHEDMCHRLQHAEQWRQRDFDLKKQFLQYYSHQQTPGEHGTVHQLVRDMGQYVDAKRKQDARMERHALRVSWFHKFYEAMVERASWDELEPLLLAMEEQVMNAFSQLELEDFRKLFEQAQRLEILRLPSVQFFLCHVAAAYQVPYITFRELLELSHTPYILQGNGESFYTTVEVK</sequence>
<proteinExistence type="predicted"/>
<protein>
    <submittedName>
        <fullName evidence="1">Uncharacterized protein</fullName>
    </submittedName>
</protein>
<dbReference type="VEuPathDB" id="TriTrypDB:BSAL_74500"/>
<dbReference type="Proteomes" id="UP000051952">
    <property type="component" value="Unassembled WGS sequence"/>
</dbReference>
<accession>A0A0S4J1K0</accession>